<dbReference type="EMBL" id="JBFTWV010000180">
    <property type="protein sequence ID" value="KAL2784441.1"/>
    <property type="molecule type" value="Genomic_DNA"/>
</dbReference>
<accession>A0ABR4FMG6</accession>
<evidence type="ECO:0000313" key="2">
    <source>
        <dbReference type="EMBL" id="KAL2784441.1"/>
    </source>
</evidence>
<evidence type="ECO:0000256" key="1">
    <source>
        <dbReference type="ARBA" id="ARBA00023002"/>
    </source>
</evidence>
<dbReference type="SUPFAM" id="SSF51735">
    <property type="entry name" value="NAD(P)-binding Rossmann-fold domains"/>
    <property type="match status" value="1"/>
</dbReference>
<dbReference type="InterPro" id="IPR036291">
    <property type="entry name" value="NAD(P)-bd_dom_sf"/>
</dbReference>
<dbReference type="InterPro" id="IPR002347">
    <property type="entry name" value="SDR_fam"/>
</dbReference>
<evidence type="ECO:0008006" key="4">
    <source>
        <dbReference type="Google" id="ProtNLM"/>
    </source>
</evidence>
<dbReference type="PANTHER" id="PTHR47534">
    <property type="entry name" value="YALI0E05731P"/>
    <property type="match status" value="1"/>
</dbReference>
<name>A0ABR4FMG6_9EURO</name>
<comment type="caution">
    <text evidence="2">The sequence shown here is derived from an EMBL/GenBank/DDBJ whole genome shotgun (WGS) entry which is preliminary data.</text>
</comment>
<organism evidence="2 3">
    <name type="scientific">Aspergillus keveii</name>
    <dbReference type="NCBI Taxonomy" id="714993"/>
    <lineage>
        <taxon>Eukaryota</taxon>
        <taxon>Fungi</taxon>
        <taxon>Dikarya</taxon>
        <taxon>Ascomycota</taxon>
        <taxon>Pezizomycotina</taxon>
        <taxon>Eurotiomycetes</taxon>
        <taxon>Eurotiomycetidae</taxon>
        <taxon>Eurotiales</taxon>
        <taxon>Aspergillaceae</taxon>
        <taxon>Aspergillus</taxon>
        <taxon>Aspergillus subgen. Nidulantes</taxon>
    </lineage>
</organism>
<proteinExistence type="predicted"/>
<evidence type="ECO:0000313" key="3">
    <source>
        <dbReference type="Proteomes" id="UP001610563"/>
    </source>
</evidence>
<keyword evidence="3" id="KW-1185">Reference proteome</keyword>
<protein>
    <recommendedName>
        <fullName evidence="4">Short-chain dehydrogenases/reductase</fullName>
    </recommendedName>
</protein>
<gene>
    <name evidence="2" type="ORF">BJX66DRAFT_316658</name>
</gene>
<sequence>MVALSEILSFNAQINSSFPPGPVALFVGATSGIGAATLKAFAKYTVKPRAYFVGRSKEAADAIIAECRTLNPEGEYIFIAADVSLIKVVDEVCTEIQAREPYLNILFLSQGVARFDRPVTAENIHLVGALAHYSRIRFMTRLLPLLQATPGHRRVVTVGGGGFEGPLDTSDFQALHIPLEKLRGHLITLITLGLEAVAKDAPNVSFIHDYPGAVDTPLTRTVLSVMNEGAAIDGGPVPDLITAEESGERHVYLLTSPRYPPAQGGEDKAFLLGESEVIVGTNGKVGSGVYTIGFEGESASPETLEFLAGLRKEGMVERVWKHTEDEFVRITGERA</sequence>
<dbReference type="PANTHER" id="PTHR47534:SF3">
    <property type="entry name" value="ALCOHOL DEHYDROGENASE-LIKE C-TERMINAL DOMAIN-CONTAINING PROTEIN"/>
    <property type="match status" value="1"/>
</dbReference>
<reference evidence="2 3" key="1">
    <citation type="submission" date="2024-07" db="EMBL/GenBank/DDBJ databases">
        <title>Section-level genome sequencing and comparative genomics of Aspergillus sections Usti and Cavernicolus.</title>
        <authorList>
            <consortium name="Lawrence Berkeley National Laboratory"/>
            <person name="Nybo J.L."/>
            <person name="Vesth T.C."/>
            <person name="Theobald S."/>
            <person name="Frisvad J.C."/>
            <person name="Larsen T.O."/>
            <person name="Kjaerboelling I."/>
            <person name="Rothschild-Mancinelli K."/>
            <person name="Lyhne E.K."/>
            <person name="Kogle M.E."/>
            <person name="Barry K."/>
            <person name="Clum A."/>
            <person name="Na H."/>
            <person name="Ledsgaard L."/>
            <person name="Lin J."/>
            <person name="Lipzen A."/>
            <person name="Kuo A."/>
            <person name="Riley R."/>
            <person name="Mondo S."/>
            <person name="Labutti K."/>
            <person name="Haridas S."/>
            <person name="Pangalinan J."/>
            <person name="Salamov A.A."/>
            <person name="Simmons B.A."/>
            <person name="Magnuson J.K."/>
            <person name="Chen J."/>
            <person name="Drula E."/>
            <person name="Henrissat B."/>
            <person name="Wiebenga A."/>
            <person name="Lubbers R.J."/>
            <person name="Gomes A.C."/>
            <person name="Makela M.R."/>
            <person name="Stajich J."/>
            <person name="Grigoriev I.V."/>
            <person name="Mortensen U.H."/>
            <person name="De Vries R.P."/>
            <person name="Baker S.E."/>
            <person name="Andersen M.R."/>
        </authorList>
    </citation>
    <scope>NUCLEOTIDE SEQUENCE [LARGE SCALE GENOMIC DNA]</scope>
    <source>
        <strain evidence="2 3">CBS 209.92</strain>
    </source>
</reference>
<dbReference type="Pfam" id="PF00106">
    <property type="entry name" value="adh_short"/>
    <property type="match status" value="1"/>
</dbReference>
<dbReference type="InterPro" id="IPR052228">
    <property type="entry name" value="Sec_Metab_Biosynth_Oxidored"/>
</dbReference>
<dbReference type="Gene3D" id="3.40.50.720">
    <property type="entry name" value="NAD(P)-binding Rossmann-like Domain"/>
    <property type="match status" value="1"/>
</dbReference>
<dbReference type="Proteomes" id="UP001610563">
    <property type="component" value="Unassembled WGS sequence"/>
</dbReference>
<keyword evidence="1" id="KW-0560">Oxidoreductase</keyword>